<gene>
    <name evidence="2" type="ORF">PM001_LOCUS11298</name>
</gene>
<proteinExistence type="predicted"/>
<evidence type="ECO:0000256" key="1">
    <source>
        <dbReference type="SAM" id="MobiDB-lite"/>
    </source>
</evidence>
<accession>A0AAV1TXK3</accession>
<reference evidence="2" key="1">
    <citation type="submission" date="2024-01" db="EMBL/GenBank/DDBJ databases">
        <authorList>
            <person name="Webb A."/>
        </authorList>
    </citation>
    <scope>NUCLEOTIDE SEQUENCE</scope>
    <source>
        <strain evidence="2">Pm1</strain>
    </source>
</reference>
<dbReference type="EMBL" id="CAKLBY020000097">
    <property type="protein sequence ID" value="CAK7926148.1"/>
    <property type="molecule type" value="Genomic_DNA"/>
</dbReference>
<name>A0AAV1TXK3_9STRA</name>
<dbReference type="Proteomes" id="UP001162060">
    <property type="component" value="Unassembled WGS sequence"/>
</dbReference>
<organism evidence="2 3">
    <name type="scientific">Peronospora matthiolae</name>
    <dbReference type="NCBI Taxonomy" id="2874970"/>
    <lineage>
        <taxon>Eukaryota</taxon>
        <taxon>Sar</taxon>
        <taxon>Stramenopiles</taxon>
        <taxon>Oomycota</taxon>
        <taxon>Peronosporomycetes</taxon>
        <taxon>Peronosporales</taxon>
        <taxon>Peronosporaceae</taxon>
        <taxon>Peronospora</taxon>
    </lineage>
</organism>
<protein>
    <submittedName>
        <fullName evidence="2">Uncharacterized protein</fullName>
    </submittedName>
</protein>
<feature type="compositionally biased region" description="Basic residues" evidence="1">
    <location>
        <begin position="250"/>
        <end position="272"/>
    </location>
</feature>
<comment type="caution">
    <text evidence="2">The sequence shown here is derived from an EMBL/GenBank/DDBJ whole genome shotgun (WGS) entry which is preliminary data.</text>
</comment>
<sequence length="272" mass="30294">MTDLASAQNLPPSPSPAPLLKLDGIKGTSVADVRPVRADGVEENRAWLPQVIIDWFMNIFKPARLKLLEEQTASRHTVGEIIQASEITQKLVDLKAIKNHPFTTVNIPLDPKMLKLHQKKAVELFKSHEFTALYGRLGKVQGVDKNEKMHHILVHHLGPEQTAFWLHLAKESGNTKVAKVAEAVGDAQFSLWEATGCTHKQCAVRYLKTDPKVVKGLLKEPGLMVRSIVIDFHEYIGRTTLNLVVAPVKTHSHHHGHGHGHHGHGHRGHAHR</sequence>
<dbReference type="AlphaFoldDB" id="A0AAV1TXK3"/>
<feature type="region of interest" description="Disordered" evidence="1">
    <location>
        <begin position="249"/>
        <end position="272"/>
    </location>
</feature>
<evidence type="ECO:0000313" key="3">
    <source>
        <dbReference type="Proteomes" id="UP001162060"/>
    </source>
</evidence>
<evidence type="ECO:0000313" key="2">
    <source>
        <dbReference type="EMBL" id="CAK7926148.1"/>
    </source>
</evidence>